<dbReference type="OrthoDB" id="9765475at2"/>
<protein>
    <recommendedName>
        <fullName evidence="2">glutamine--fructose-6-phosphate transaminase (isomerizing)</fullName>
        <ecNumber evidence="2">2.6.1.16</ecNumber>
    </recommendedName>
</protein>
<gene>
    <name evidence="7" type="ORF">SAMN05660750_04428</name>
</gene>
<dbReference type="EC" id="2.6.1.16" evidence="2"/>
<dbReference type="Proteomes" id="UP000190130">
    <property type="component" value="Unassembled WGS sequence"/>
</dbReference>
<dbReference type="Gene3D" id="3.40.50.620">
    <property type="entry name" value="HUPs"/>
    <property type="match status" value="1"/>
</dbReference>
<dbReference type="EMBL" id="FUYX01000016">
    <property type="protein sequence ID" value="SKC12244.1"/>
    <property type="molecule type" value="Genomic_DNA"/>
</dbReference>
<dbReference type="InterPro" id="IPR017932">
    <property type="entry name" value="GATase_2_dom"/>
</dbReference>
<dbReference type="PROSITE" id="PS51278">
    <property type="entry name" value="GATASE_TYPE_2"/>
    <property type="match status" value="1"/>
</dbReference>
<sequence length="656" mass="73990">MCGIFGISIKREHALNFPHWEIALRDLFLLSESRGKEAAGIAVATTDMLVVHKDSVSAGQMLKTDDYRLIMERARRGFFDTAATSTIAAIAHARLVTNGLQGIDANNQPVRRDDIVIIHNGIVVNVDEIWAELKPEGIEPRADVDTEVIAAMLQRSISAGTSLSQALRDAYAKIFGETSIAVLLKQHNVMLLGTNTGSLHYAISKTGSGFFFASEHLITKRLCNGDKAIPGFADATVVQLRAGMGAVLRLDTHEIETFPLADEPLAAPSVSPMLQIQRKIEDKAERYRDAMKAMRRCSRCLLPETMPFIAYDGDGVCNYCHNYKPWTKRPESEIAEYLEKHRSRDGSPDCIVAFSGGRDSSYGLHLLKQKYGMTPLCFSYDWGMVTDLARRNQARMCGQLGIEHIWISADIKQKRANIRANVSAWLKKPDLGMVPLFMAGDKQFFWYARDMIRGTGIKLSTFFTNRLEKTDFKTGFLGLRPVDAEMRNSPTTTSLSAKAQLFSTYGYRFLSNPRYLNRSLLDTAMAAVSYYGIEQDHLFMFDYLKWDEADINNTLISEYDWEIAPDTPSTWRIGDGTAPFYNFIYWSVAGFTEFDTFRSNQIREGMITREDAIAGLDAVNAPRWDAIREYTNLINIDFDEAVRTIDRIPKLYMQEK</sequence>
<evidence type="ECO:0000256" key="3">
    <source>
        <dbReference type="ARBA" id="ARBA00022576"/>
    </source>
</evidence>
<evidence type="ECO:0000256" key="5">
    <source>
        <dbReference type="ARBA" id="ARBA00022962"/>
    </source>
</evidence>
<evidence type="ECO:0000256" key="4">
    <source>
        <dbReference type="ARBA" id="ARBA00022679"/>
    </source>
</evidence>
<dbReference type="InterPro" id="IPR014729">
    <property type="entry name" value="Rossmann-like_a/b/a_fold"/>
</dbReference>
<dbReference type="RefSeq" id="WP_079592093.1">
    <property type="nucleotide sequence ID" value="NZ_FUYX01000016.1"/>
</dbReference>
<keyword evidence="3" id="KW-0032">Aminotransferase</keyword>
<dbReference type="Gene3D" id="3.60.20.10">
    <property type="entry name" value="Glutamine Phosphoribosylpyrophosphate, subunit 1, domain 1"/>
    <property type="match status" value="1"/>
</dbReference>
<dbReference type="CDD" id="cd00352">
    <property type="entry name" value="Gn_AT_II"/>
    <property type="match status" value="1"/>
</dbReference>
<evidence type="ECO:0000259" key="6">
    <source>
        <dbReference type="PROSITE" id="PS51278"/>
    </source>
</evidence>
<organism evidence="7 8">
    <name type="scientific">Bosea thiooxidans</name>
    <dbReference type="NCBI Taxonomy" id="53254"/>
    <lineage>
        <taxon>Bacteria</taxon>
        <taxon>Pseudomonadati</taxon>
        <taxon>Pseudomonadota</taxon>
        <taxon>Alphaproteobacteria</taxon>
        <taxon>Hyphomicrobiales</taxon>
        <taxon>Boseaceae</taxon>
        <taxon>Bosea</taxon>
    </lineage>
</organism>
<dbReference type="SUPFAM" id="SSF56235">
    <property type="entry name" value="N-terminal nucleophile aminohydrolases (Ntn hydrolases)"/>
    <property type="match status" value="1"/>
</dbReference>
<dbReference type="Pfam" id="PF13522">
    <property type="entry name" value="GATase_6"/>
    <property type="match status" value="1"/>
</dbReference>
<reference evidence="7 8" key="1">
    <citation type="submission" date="2017-02" db="EMBL/GenBank/DDBJ databases">
        <authorList>
            <person name="Peterson S.W."/>
        </authorList>
    </citation>
    <scope>NUCLEOTIDE SEQUENCE [LARGE SCALE GENOMIC DNA]</scope>
    <source>
        <strain evidence="7 8">DSM 9653</strain>
    </source>
</reference>
<evidence type="ECO:0000256" key="1">
    <source>
        <dbReference type="ARBA" id="ARBA00001031"/>
    </source>
</evidence>
<dbReference type="GO" id="GO:0004360">
    <property type="term" value="F:glutamine-fructose-6-phosphate transaminase (isomerizing) activity"/>
    <property type="evidence" value="ECO:0007669"/>
    <property type="project" value="UniProtKB-EC"/>
</dbReference>
<dbReference type="PANTHER" id="PTHR10937">
    <property type="entry name" value="GLUCOSAMINE--FRUCTOSE-6-PHOSPHATE AMINOTRANSFERASE, ISOMERIZING"/>
    <property type="match status" value="1"/>
</dbReference>
<keyword evidence="4 7" id="KW-0808">Transferase</keyword>
<comment type="catalytic activity">
    <reaction evidence="1">
        <text>D-fructose 6-phosphate + L-glutamine = D-glucosamine 6-phosphate + L-glutamate</text>
        <dbReference type="Rhea" id="RHEA:13237"/>
        <dbReference type="ChEBI" id="CHEBI:29985"/>
        <dbReference type="ChEBI" id="CHEBI:58359"/>
        <dbReference type="ChEBI" id="CHEBI:58725"/>
        <dbReference type="ChEBI" id="CHEBI:61527"/>
        <dbReference type="EC" id="2.6.1.16"/>
    </reaction>
</comment>
<dbReference type="AlphaFoldDB" id="A0A1T5GV14"/>
<keyword evidence="5 7" id="KW-0315">Glutamine amidotransferase</keyword>
<feature type="domain" description="Glutamine amidotransferase type-2" evidence="6">
    <location>
        <begin position="2"/>
        <end position="251"/>
    </location>
</feature>
<accession>A0A1T5GV14</accession>
<proteinExistence type="predicted"/>
<evidence type="ECO:0000313" key="7">
    <source>
        <dbReference type="EMBL" id="SKC12244.1"/>
    </source>
</evidence>
<dbReference type="InterPro" id="IPR029055">
    <property type="entry name" value="Ntn_hydrolases_N"/>
</dbReference>
<dbReference type="SUPFAM" id="SSF52402">
    <property type="entry name" value="Adenine nucleotide alpha hydrolases-like"/>
    <property type="match status" value="1"/>
</dbReference>
<evidence type="ECO:0000256" key="2">
    <source>
        <dbReference type="ARBA" id="ARBA00012916"/>
    </source>
</evidence>
<name>A0A1T5GV14_9HYPH</name>
<evidence type="ECO:0000313" key="8">
    <source>
        <dbReference type="Proteomes" id="UP000190130"/>
    </source>
</evidence>